<dbReference type="PANTHER" id="PTHR30026:SF20">
    <property type="entry name" value="OUTER MEMBRANE PROTEIN TOLC"/>
    <property type="match status" value="1"/>
</dbReference>
<keyword evidence="6" id="KW-0472">Membrane</keyword>
<dbReference type="Pfam" id="PF02321">
    <property type="entry name" value="OEP"/>
    <property type="match status" value="2"/>
</dbReference>
<organism evidence="8 9">
    <name type="scientific">Parapedobacter luteus</name>
    <dbReference type="NCBI Taxonomy" id="623280"/>
    <lineage>
        <taxon>Bacteria</taxon>
        <taxon>Pseudomonadati</taxon>
        <taxon>Bacteroidota</taxon>
        <taxon>Sphingobacteriia</taxon>
        <taxon>Sphingobacteriales</taxon>
        <taxon>Sphingobacteriaceae</taxon>
        <taxon>Parapedobacter</taxon>
    </lineage>
</organism>
<proteinExistence type="inferred from homology"/>
<keyword evidence="4" id="KW-1134">Transmembrane beta strand</keyword>
<sequence length="441" mass="49771">MFDRIRYIIYLGVALGLGNHAAIAQDTLTLERCIELALENNLDVQQSEIRTQNQAINLRQARQNLIPDLTARLGHSFEVGRAIDPETNQYLNNVTNRYGNQSLSSSVVLFDGLRMFRAITQQAYAYRATQLDERYAKEQIALNVASAYIQTLAARDVVAQTDSLVAVTRRQVERRTLLFEQGAEAPADYYDLKGQYANDLNNLNDAKTRFNEALVNLFQLINLPFDAETQLVSLQELPANGGTLTDDALYQTAAERLSVIKAADNWVKEAQFGLKTARSSYFPSLSVGGGLTSSYIHGNGIYIDQVRDRVGQNLGFTLSIPILNRFQVRNNVARAKLNLFDAENISRTRRNELQQTTSQALFNLDAAKTQYENLLEQVANYAESFRIAEVRFNAGAINSVEYLIAKNKLDNANANLVIARYQWHLRQRIVDYYNGEMPLDY</sequence>
<keyword evidence="7" id="KW-0998">Cell outer membrane</keyword>
<dbReference type="AlphaFoldDB" id="A0A1T5F9K5"/>
<evidence type="ECO:0000256" key="6">
    <source>
        <dbReference type="ARBA" id="ARBA00023136"/>
    </source>
</evidence>
<comment type="subcellular location">
    <subcellularLocation>
        <location evidence="1">Cell outer membrane</location>
    </subcellularLocation>
</comment>
<evidence type="ECO:0000256" key="2">
    <source>
        <dbReference type="ARBA" id="ARBA00007613"/>
    </source>
</evidence>
<evidence type="ECO:0000256" key="5">
    <source>
        <dbReference type="ARBA" id="ARBA00022692"/>
    </source>
</evidence>
<protein>
    <submittedName>
        <fullName evidence="8">Outer membrane protein</fullName>
    </submittedName>
</protein>
<accession>A0A1T5F9K5</accession>
<keyword evidence="9" id="KW-1185">Reference proteome</keyword>
<comment type="similarity">
    <text evidence="2">Belongs to the outer membrane factor (OMF) (TC 1.B.17) family.</text>
</comment>
<dbReference type="GO" id="GO:1990281">
    <property type="term" value="C:efflux pump complex"/>
    <property type="evidence" value="ECO:0007669"/>
    <property type="project" value="TreeGrafter"/>
</dbReference>
<dbReference type="OrthoDB" id="9811587at2"/>
<dbReference type="GO" id="GO:0015562">
    <property type="term" value="F:efflux transmembrane transporter activity"/>
    <property type="evidence" value="ECO:0007669"/>
    <property type="project" value="InterPro"/>
</dbReference>
<dbReference type="RefSeq" id="WP_079718477.1">
    <property type="nucleotide sequence ID" value="NZ_FUYS01000014.1"/>
</dbReference>
<evidence type="ECO:0000313" key="9">
    <source>
        <dbReference type="Proteomes" id="UP000190541"/>
    </source>
</evidence>
<keyword evidence="5" id="KW-0812">Transmembrane</keyword>
<dbReference type="PANTHER" id="PTHR30026">
    <property type="entry name" value="OUTER MEMBRANE PROTEIN TOLC"/>
    <property type="match status" value="1"/>
</dbReference>
<gene>
    <name evidence="8" type="ORF">SAMN05660226_03854</name>
</gene>
<reference evidence="8 9" key="1">
    <citation type="submission" date="2017-02" db="EMBL/GenBank/DDBJ databases">
        <authorList>
            <person name="Peterson S.W."/>
        </authorList>
    </citation>
    <scope>NUCLEOTIDE SEQUENCE [LARGE SCALE GENOMIC DNA]</scope>
    <source>
        <strain evidence="8 9">DSM 22899</strain>
    </source>
</reference>
<evidence type="ECO:0000256" key="7">
    <source>
        <dbReference type="ARBA" id="ARBA00023237"/>
    </source>
</evidence>
<dbReference type="InterPro" id="IPR051906">
    <property type="entry name" value="TolC-like"/>
</dbReference>
<dbReference type="Gene3D" id="1.20.1600.10">
    <property type="entry name" value="Outer membrane efflux proteins (OEP)"/>
    <property type="match status" value="1"/>
</dbReference>
<evidence type="ECO:0000256" key="1">
    <source>
        <dbReference type="ARBA" id="ARBA00004442"/>
    </source>
</evidence>
<dbReference type="GO" id="GO:0009279">
    <property type="term" value="C:cell outer membrane"/>
    <property type="evidence" value="ECO:0007669"/>
    <property type="project" value="UniProtKB-SubCell"/>
</dbReference>
<keyword evidence="3" id="KW-0813">Transport</keyword>
<evidence type="ECO:0000256" key="3">
    <source>
        <dbReference type="ARBA" id="ARBA00022448"/>
    </source>
</evidence>
<dbReference type="Proteomes" id="UP000190541">
    <property type="component" value="Unassembled WGS sequence"/>
</dbReference>
<dbReference type="STRING" id="623280.SAMN05660226_03854"/>
<dbReference type="GO" id="GO:0015288">
    <property type="term" value="F:porin activity"/>
    <property type="evidence" value="ECO:0007669"/>
    <property type="project" value="TreeGrafter"/>
</dbReference>
<dbReference type="SUPFAM" id="SSF56954">
    <property type="entry name" value="Outer membrane efflux proteins (OEP)"/>
    <property type="match status" value="1"/>
</dbReference>
<dbReference type="EMBL" id="FUYS01000014">
    <property type="protein sequence ID" value="SKB92836.1"/>
    <property type="molecule type" value="Genomic_DNA"/>
</dbReference>
<evidence type="ECO:0000256" key="4">
    <source>
        <dbReference type="ARBA" id="ARBA00022452"/>
    </source>
</evidence>
<evidence type="ECO:0000313" key="8">
    <source>
        <dbReference type="EMBL" id="SKB92836.1"/>
    </source>
</evidence>
<dbReference type="InterPro" id="IPR003423">
    <property type="entry name" value="OMP_efflux"/>
</dbReference>
<name>A0A1T5F9K5_9SPHI</name>